<dbReference type="GO" id="GO:0004601">
    <property type="term" value="F:peroxidase activity"/>
    <property type="evidence" value="ECO:0007669"/>
    <property type="project" value="UniProtKB-KW"/>
</dbReference>
<accession>A0A2Z4NDV1</accession>
<evidence type="ECO:0000259" key="4">
    <source>
        <dbReference type="PROSITE" id="PS51352"/>
    </source>
</evidence>
<dbReference type="PANTHER" id="PTHR43110">
    <property type="entry name" value="THIOL PEROXIDASE"/>
    <property type="match status" value="1"/>
</dbReference>
<protein>
    <submittedName>
        <fullName evidence="5">Thiol peroxidase</fullName>
    </submittedName>
</protein>
<sequence length="165" mass="18922">MRIIKMKNNDLHLLGKEVELNQKIELQGAFVGSFEQKTFNNESKYTVLATFPSINTQVCDMQILELSRISAKYPEFNFVSFSADLPSALNSYISSGHPVGNIQMFSDYYNHNVAKQLGILIDEIHLLARAMFILDKENKIIYKQINQELTDQVDFDQLLNKLNSL</sequence>
<evidence type="ECO:0000313" key="5">
    <source>
        <dbReference type="EMBL" id="AWX69729.1"/>
    </source>
</evidence>
<dbReference type="PANTHER" id="PTHR43110:SF1">
    <property type="entry name" value="THIOL PEROXIDASE"/>
    <property type="match status" value="1"/>
</dbReference>
<dbReference type="KEGG" id="mane:DP065_03205"/>
<keyword evidence="1 5" id="KW-0560">Oxidoreductase</keyword>
<dbReference type="InterPro" id="IPR050455">
    <property type="entry name" value="Tpx_Peroxidase_subfamily"/>
</dbReference>
<dbReference type="SUPFAM" id="SSF52833">
    <property type="entry name" value="Thioredoxin-like"/>
    <property type="match status" value="1"/>
</dbReference>
<dbReference type="Proteomes" id="UP000250218">
    <property type="component" value="Chromosome"/>
</dbReference>
<keyword evidence="1 5" id="KW-0575">Peroxidase</keyword>
<keyword evidence="6" id="KW-1185">Reference proteome</keyword>
<name>A0A2Z4NDV1_9BACT</name>
<evidence type="ECO:0000313" key="6">
    <source>
        <dbReference type="Proteomes" id="UP000250218"/>
    </source>
</evidence>
<dbReference type="Gene3D" id="3.40.30.10">
    <property type="entry name" value="Glutaredoxin"/>
    <property type="match status" value="1"/>
</dbReference>
<organism evidence="5 6">
    <name type="scientific">[Mycoplasma] anseris</name>
    <dbReference type="NCBI Taxonomy" id="92400"/>
    <lineage>
        <taxon>Bacteria</taxon>
        <taxon>Bacillati</taxon>
        <taxon>Mycoplasmatota</taxon>
        <taxon>Mycoplasmoidales</taxon>
        <taxon>Metamycoplasmataceae</taxon>
        <taxon>Metamycoplasma</taxon>
    </lineage>
</organism>
<dbReference type="InterPro" id="IPR013766">
    <property type="entry name" value="Thioredoxin_domain"/>
</dbReference>
<dbReference type="RefSeq" id="WP_033178697.1">
    <property type="nucleotide sequence ID" value="NZ_CP030140.1"/>
</dbReference>
<dbReference type="EMBL" id="CP030140">
    <property type="protein sequence ID" value="AWX69729.1"/>
    <property type="molecule type" value="Genomic_DNA"/>
</dbReference>
<dbReference type="PROSITE" id="PS51352">
    <property type="entry name" value="THIOREDOXIN_2"/>
    <property type="match status" value="1"/>
</dbReference>
<keyword evidence="3" id="KW-0676">Redox-active center</keyword>
<gene>
    <name evidence="5" type="ORF">DP065_03205</name>
</gene>
<dbReference type="InterPro" id="IPR036249">
    <property type="entry name" value="Thioredoxin-like_sf"/>
</dbReference>
<dbReference type="AlphaFoldDB" id="A0A2Z4NDV1"/>
<dbReference type="InterPro" id="IPR000866">
    <property type="entry name" value="AhpC/TSA"/>
</dbReference>
<feature type="domain" description="Thioredoxin" evidence="4">
    <location>
        <begin position="25"/>
        <end position="165"/>
    </location>
</feature>
<keyword evidence="2" id="KW-0049">Antioxidant</keyword>
<evidence type="ECO:0000256" key="1">
    <source>
        <dbReference type="ARBA" id="ARBA00022559"/>
    </source>
</evidence>
<dbReference type="Pfam" id="PF00578">
    <property type="entry name" value="AhpC-TSA"/>
    <property type="match status" value="1"/>
</dbReference>
<proteinExistence type="predicted"/>
<evidence type="ECO:0000256" key="2">
    <source>
        <dbReference type="ARBA" id="ARBA00022862"/>
    </source>
</evidence>
<reference evidence="6" key="1">
    <citation type="submission" date="2018-06" db="EMBL/GenBank/DDBJ databases">
        <title>Complete genome sequences of Mycoplasma anatis, M. anseris and M. cloacale type strains.</title>
        <authorList>
            <person name="Grozner D."/>
            <person name="Forro B."/>
            <person name="Sulyok K.M."/>
            <person name="Marton S."/>
            <person name="Kreizinger Z."/>
            <person name="Banyai K."/>
            <person name="Gyuranecz M."/>
        </authorList>
    </citation>
    <scope>NUCLEOTIDE SEQUENCE [LARGE SCALE GENOMIC DNA]</scope>
    <source>
        <strain evidence="6">ATCC 49234</strain>
    </source>
</reference>
<evidence type="ECO:0000256" key="3">
    <source>
        <dbReference type="ARBA" id="ARBA00023284"/>
    </source>
</evidence>